<feature type="transmembrane region" description="Helical" evidence="8">
    <location>
        <begin position="435"/>
        <end position="456"/>
    </location>
</feature>
<feature type="transmembrane region" description="Helical" evidence="8">
    <location>
        <begin position="170"/>
        <end position="190"/>
    </location>
</feature>
<proteinExistence type="inferred from homology"/>
<feature type="transmembrane region" description="Helical" evidence="8">
    <location>
        <begin position="140"/>
        <end position="158"/>
    </location>
</feature>
<feature type="transmembrane region" description="Helical" evidence="8">
    <location>
        <begin position="105"/>
        <end position="128"/>
    </location>
</feature>
<gene>
    <name evidence="10" type="ORF">B0H64DRAFT_411165</name>
</gene>
<evidence type="ECO:0000259" key="9">
    <source>
        <dbReference type="PROSITE" id="PS50850"/>
    </source>
</evidence>
<evidence type="ECO:0000256" key="4">
    <source>
        <dbReference type="ARBA" id="ARBA00022692"/>
    </source>
</evidence>
<sequence>MASGIYFSDFGFLNCFVFHGSSFSTTLTSPHCDDNPNSEDMAVSNDPLVSSNGVPKTERDIPDSVQGVNQIDEKNDAVRSSSSDPEVAAKSDDGPVRTVTGFRWFFAYMSVLSTVFLFALDGTIVANVQPQIVDTFGEVAKLPWIGVAMSLGTISILPHGKALAIFNVKWYYLVCVAGFEVGSAVCGAAPNMNALIVGRLILGIFGSGVYSGSLTVVALLTTNRERPLYFSGIIAIWGIGSVIGPVIGGAFAESSATWRWAFYINLPVAAVFIPGFLFCIPSINPSPLPFAKKLRTQDWVGITIFEGGSACYAMAITFGGIVYSFSSGQEIALWVMTGVLLITFILVVIYHPFVSKENRLYPGHFHKRLELNNLQLQLFVVSGTMMTSVYYIPLLFQFTRGDGALDAGVRLLPIMSMIVAFSILNGYFMPKLGYYMPWYVFGNAVILAGSTCMFRVDVNTPDSHIYGFTALIGMGVGSYLTAGIAVAQALVQPHEISDAVGFMTAAQNMGLITFLGVAGALYIIIGTASLGRVLPDHSYDDLLQLTTGIHGTIFQHLTPEQQVQVVDQVTFATRNPFGLVMAASAVTFVLSLFLGRKKLY</sequence>
<feature type="region of interest" description="Disordered" evidence="7">
    <location>
        <begin position="34"/>
        <end position="62"/>
    </location>
</feature>
<dbReference type="Gene3D" id="1.20.1250.20">
    <property type="entry name" value="MFS general substrate transporter like domains"/>
    <property type="match status" value="2"/>
</dbReference>
<feature type="transmembrane region" description="Helical" evidence="8">
    <location>
        <begin position="408"/>
        <end position="428"/>
    </location>
</feature>
<evidence type="ECO:0000313" key="11">
    <source>
        <dbReference type="Proteomes" id="UP001278766"/>
    </source>
</evidence>
<name>A0AAE0H6S1_9PEZI</name>
<comment type="caution">
    <text evidence="10">The sequence shown here is derived from an EMBL/GenBank/DDBJ whole genome shotgun (WGS) entry which is preliminary data.</text>
</comment>
<feature type="transmembrane region" description="Helical" evidence="8">
    <location>
        <begin position="196"/>
        <end position="221"/>
    </location>
</feature>
<dbReference type="PROSITE" id="PS50850">
    <property type="entry name" value="MFS"/>
    <property type="match status" value="1"/>
</dbReference>
<feature type="domain" description="Major facilitator superfamily (MFS) profile" evidence="9">
    <location>
        <begin position="107"/>
        <end position="599"/>
    </location>
</feature>
<dbReference type="GeneID" id="87841797"/>
<dbReference type="InterPro" id="IPR011701">
    <property type="entry name" value="MFS"/>
</dbReference>
<keyword evidence="4 8" id="KW-0812">Transmembrane</keyword>
<keyword evidence="6 8" id="KW-0472">Membrane</keyword>
<evidence type="ECO:0000256" key="2">
    <source>
        <dbReference type="ARBA" id="ARBA00007520"/>
    </source>
</evidence>
<reference evidence="10" key="2">
    <citation type="submission" date="2023-06" db="EMBL/GenBank/DDBJ databases">
        <authorList>
            <consortium name="Lawrence Berkeley National Laboratory"/>
            <person name="Haridas S."/>
            <person name="Hensen N."/>
            <person name="Bonometti L."/>
            <person name="Westerberg I."/>
            <person name="Brannstrom I.O."/>
            <person name="Guillou S."/>
            <person name="Cros-Aarteil S."/>
            <person name="Calhoun S."/>
            <person name="Kuo A."/>
            <person name="Mondo S."/>
            <person name="Pangilinan J."/>
            <person name="Riley R."/>
            <person name="Labutti K."/>
            <person name="Andreopoulos B."/>
            <person name="Lipzen A."/>
            <person name="Chen C."/>
            <person name="Yanf M."/>
            <person name="Daum C."/>
            <person name="Ng V."/>
            <person name="Clum A."/>
            <person name="Steindorff A."/>
            <person name="Ohm R."/>
            <person name="Martin F."/>
            <person name="Silar P."/>
            <person name="Natvig D."/>
            <person name="Lalanne C."/>
            <person name="Gautier V."/>
            <person name="Ament-Velasquez S.L."/>
            <person name="Kruys A."/>
            <person name="Hutchinson M.I."/>
            <person name="Powell A.J."/>
            <person name="Barry K."/>
            <person name="Miller A.N."/>
            <person name="Grigoriev I.V."/>
            <person name="Debuchy R."/>
            <person name="Gladieux P."/>
            <person name="Thoren M.H."/>
            <person name="Johannesson H."/>
        </authorList>
    </citation>
    <scope>NUCLEOTIDE SEQUENCE</scope>
    <source>
        <strain evidence="10">CBS 168.71</strain>
    </source>
</reference>
<keyword evidence="11" id="KW-1185">Reference proteome</keyword>
<evidence type="ECO:0000256" key="3">
    <source>
        <dbReference type="ARBA" id="ARBA00022448"/>
    </source>
</evidence>
<dbReference type="PANTHER" id="PTHR23501:SF12">
    <property type="entry name" value="MAJOR FACILITATOR SUPERFAMILY (MFS) PROFILE DOMAIN-CONTAINING PROTEIN-RELATED"/>
    <property type="match status" value="1"/>
</dbReference>
<evidence type="ECO:0000256" key="7">
    <source>
        <dbReference type="SAM" id="MobiDB-lite"/>
    </source>
</evidence>
<dbReference type="GO" id="GO:0005886">
    <property type="term" value="C:plasma membrane"/>
    <property type="evidence" value="ECO:0007669"/>
    <property type="project" value="TreeGrafter"/>
</dbReference>
<feature type="transmembrane region" description="Helical" evidence="8">
    <location>
        <begin position="468"/>
        <end position="491"/>
    </location>
</feature>
<dbReference type="SUPFAM" id="SSF103473">
    <property type="entry name" value="MFS general substrate transporter"/>
    <property type="match status" value="1"/>
</dbReference>
<keyword evidence="5 8" id="KW-1133">Transmembrane helix</keyword>
<feature type="transmembrane region" description="Helical" evidence="8">
    <location>
        <begin position="577"/>
        <end position="595"/>
    </location>
</feature>
<dbReference type="Proteomes" id="UP001278766">
    <property type="component" value="Unassembled WGS sequence"/>
</dbReference>
<feature type="transmembrane region" description="Helical" evidence="8">
    <location>
        <begin position="260"/>
        <end position="280"/>
    </location>
</feature>
<protein>
    <submittedName>
        <fullName evidence="10">Major facilitator superfamily domain-containing protein</fullName>
    </submittedName>
</protein>
<feature type="transmembrane region" description="Helical" evidence="8">
    <location>
        <begin position="331"/>
        <end position="353"/>
    </location>
</feature>
<accession>A0AAE0H6S1</accession>
<evidence type="ECO:0000256" key="1">
    <source>
        <dbReference type="ARBA" id="ARBA00004141"/>
    </source>
</evidence>
<evidence type="ECO:0000256" key="5">
    <source>
        <dbReference type="ARBA" id="ARBA00022989"/>
    </source>
</evidence>
<dbReference type="InterPro" id="IPR020846">
    <property type="entry name" value="MFS_dom"/>
</dbReference>
<dbReference type="Pfam" id="PF07690">
    <property type="entry name" value="MFS_1"/>
    <property type="match status" value="2"/>
</dbReference>
<organism evidence="10 11">
    <name type="scientific">Chaetomium fimeti</name>
    <dbReference type="NCBI Taxonomy" id="1854472"/>
    <lineage>
        <taxon>Eukaryota</taxon>
        <taxon>Fungi</taxon>
        <taxon>Dikarya</taxon>
        <taxon>Ascomycota</taxon>
        <taxon>Pezizomycotina</taxon>
        <taxon>Sordariomycetes</taxon>
        <taxon>Sordariomycetidae</taxon>
        <taxon>Sordariales</taxon>
        <taxon>Chaetomiaceae</taxon>
        <taxon>Chaetomium</taxon>
    </lineage>
</organism>
<evidence type="ECO:0000256" key="6">
    <source>
        <dbReference type="ARBA" id="ARBA00023136"/>
    </source>
</evidence>
<feature type="transmembrane region" description="Helical" evidence="8">
    <location>
        <begin position="511"/>
        <end position="534"/>
    </location>
</feature>
<feature type="transmembrane region" description="Helical" evidence="8">
    <location>
        <begin position="228"/>
        <end position="248"/>
    </location>
</feature>
<comment type="subcellular location">
    <subcellularLocation>
        <location evidence="1">Membrane</location>
        <topology evidence="1">Multi-pass membrane protein</topology>
    </subcellularLocation>
</comment>
<dbReference type="InterPro" id="IPR036259">
    <property type="entry name" value="MFS_trans_sf"/>
</dbReference>
<dbReference type="RefSeq" id="XP_062654538.1">
    <property type="nucleotide sequence ID" value="XM_062804849.1"/>
</dbReference>
<dbReference type="EMBL" id="JAUEPN010000011">
    <property type="protein sequence ID" value="KAK3291024.1"/>
    <property type="molecule type" value="Genomic_DNA"/>
</dbReference>
<dbReference type="GO" id="GO:0022857">
    <property type="term" value="F:transmembrane transporter activity"/>
    <property type="evidence" value="ECO:0007669"/>
    <property type="project" value="InterPro"/>
</dbReference>
<dbReference type="PANTHER" id="PTHR23501">
    <property type="entry name" value="MAJOR FACILITATOR SUPERFAMILY"/>
    <property type="match status" value="1"/>
</dbReference>
<evidence type="ECO:0000256" key="8">
    <source>
        <dbReference type="SAM" id="Phobius"/>
    </source>
</evidence>
<feature type="transmembrane region" description="Helical" evidence="8">
    <location>
        <begin position="300"/>
        <end position="325"/>
    </location>
</feature>
<comment type="similarity">
    <text evidence="2">Belongs to the major facilitator superfamily. TCR/Tet family.</text>
</comment>
<dbReference type="AlphaFoldDB" id="A0AAE0H6S1"/>
<evidence type="ECO:0000313" key="10">
    <source>
        <dbReference type="EMBL" id="KAK3291024.1"/>
    </source>
</evidence>
<reference evidence="10" key="1">
    <citation type="journal article" date="2023" name="Mol. Phylogenet. Evol.">
        <title>Genome-scale phylogeny and comparative genomics of the fungal order Sordariales.</title>
        <authorList>
            <person name="Hensen N."/>
            <person name="Bonometti L."/>
            <person name="Westerberg I."/>
            <person name="Brannstrom I.O."/>
            <person name="Guillou S."/>
            <person name="Cros-Aarteil S."/>
            <person name="Calhoun S."/>
            <person name="Haridas S."/>
            <person name="Kuo A."/>
            <person name="Mondo S."/>
            <person name="Pangilinan J."/>
            <person name="Riley R."/>
            <person name="LaButti K."/>
            <person name="Andreopoulos B."/>
            <person name="Lipzen A."/>
            <person name="Chen C."/>
            <person name="Yan M."/>
            <person name="Daum C."/>
            <person name="Ng V."/>
            <person name="Clum A."/>
            <person name="Steindorff A."/>
            <person name="Ohm R.A."/>
            <person name="Martin F."/>
            <person name="Silar P."/>
            <person name="Natvig D.O."/>
            <person name="Lalanne C."/>
            <person name="Gautier V."/>
            <person name="Ament-Velasquez S.L."/>
            <person name="Kruys A."/>
            <person name="Hutchinson M.I."/>
            <person name="Powell A.J."/>
            <person name="Barry K."/>
            <person name="Miller A.N."/>
            <person name="Grigoriev I.V."/>
            <person name="Debuchy R."/>
            <person name="Gladieux P."/>
            <person name="Hiltunen Thoren M."/>
            <person name="Johannesson H."/>
        </authorList>
    </citation>
    <scope>NUCLEOTIDE SEQUENCE</scope>
    <source>
        <strain evidence="10">CBS 168.71</strain>
    </source>
</reference>
<keyword evidence="3" id="KW-0813">Transport</keyword>
<feature type="transmembrane region" description="Helical" evidence="8">
    <location>
        <begin position="374"/>
        <end position="396"/>
    </location>
</feature>